<name>A0A8S1RS76_9CILI</name>
<feature type="compositionally biased region" description="Polar residues" evidence="1">
    <location>
        <begin position="42"/>
        <end position="53"/>
    </location>
</feature>
<sequence>MIQQDEIFLKQQFKPFWIGFLGIQDHLQQLQKEARHNENNSKKVQLQQLREEQ</sequence>
<gene>
    <name evidence="2" type="ORF">PSON_ATCC_30995.1.T2630011</name>
</gene>
<organism evidence="2 3">
    <name type="scientific">Paramecium sonneborni</name>
    <dbReference type="NCBI Taxonomy" id="65129"/>
    <lineage>
        <taxon>Eukaryota</taxon>
        <taxon>Sar</taxon>
        <taxon>Alveolata</taxon>
        <taxon>Ciliophora</taxon>
        <taxon>Intramacronucleata</taxon>
        <taxon>Oligohymenophorea</taxon>
        <taxon>Peniculida</taxon>
        <taxon>Parameciidae</taxon>
        <taxon>Paramecium</taxon>
    </lineage>
</organism>
<proteinExistence type="predicted"/>
<comment type="caution">
    <text evidence="2">The sequence shown here is derived from an EMBL/GenBank/DDBJ whole genome shotgun (WGS) entry which is preliminary data.</text>
</comment>
<keyword evidence="3" id="KW-1185">Reference proteome</keyword>
<dbReference type="EMBL" id="CAJJDN010000263">
    <property type="protein sequence ID" value="CAD8130112.1"/>
    <property type="molecule type" value="Genomic_DNA"/>
</dbReference>
<dbReference type="AlphaFoldDB" id="A0A8S1RS76"/>
<accession>A0A8S1RS76</accession>
<feature type="region of interest" description="Disordered" evidence="1">
    <location>
        <begin position="32"/>
        <end position="53"/>
    </location>
</feature>
<dbReference type="Proteomes" id="UP000692954">
    <property type="component" value="Unassembled WGS sequence"/>
</dbReference>
<reference evidence="2" key="1">
    <citation type="submission" date="2021-01" db="EMBL/GenBank/DDBJ databases">
        <authorList>
            <consortium name="Genoscope - CEA"/>
            <person name="William W."/>
        </authorList>
    </citation>
    <scope>NUCLEOTIDE SEQUENCE</scope>
</reference>
<evidence type="ECO:0000313" key="2">
    <source>
        <dbReference type="EMBL" id="CAD8130112.1"/>
    </source>
</evidence>
<evidence type="ECO:0000313" key="3">
    <source>
        <dbReference type="Proteomes" id="UP000692954"/>
    </source>
</evidence>
<evidence type="ECO:0000256" key="1">
    <source>
        <dbReference type="SAM" id="MobiDB-lite"/>
    </source>
</evidence>
<feature type="compositionally biased region" description="Basic and acidic residues" evidence="1">
    <location>
        <begin position="32"/>
        <end position="41"/>
    </location>
</feature>
<protein>
    <submittedName>
        <fullName evidence="2">Uncharacterized protein</fullName>
    </submittedName>
</protein>